<dbReference type="Pfam" id="PF16656">
    <property type="entry name" value="Pur_ac_phosph_N"/>
    <property type="match status" value="1"/>
</dbReference>
<dbReference type="InterPro" id="IPR015914">
    <property type="entry name" value="PAPs_N"/>
</dbReference>
<dbReference type="EMBL" id="JACHIF010000001">
    <property type="protein sequence ID" value="MBB5036100.1"/>
    <property type="molecule type" value="Genomic_DNA"/>
</dbReference>
<keyword evidence="5" id="KW-1185">Reference proteome</keyword>
<dbReference type="AlphaFoldDB" id="A0A7W7YH42"/>
<protein>
    <recommendedName>
        <fullName evidence="3">Purple acid phosphatase N-terminal domain-containing protein</fullName>
    </recommendedName>
</protein>
<proteinExistence type="predicted"/>
<feature type="domain" description="Purple acid phosphatase N-terminal" evidence="3">
    <location>
        <begin position="29"/>
        <end position="99"/>
    </location>
</feature>
<dbReference type="GO" id="GO:0003993">
    <property type="term" value="F:acid phosphatase activity"/>
    <property type="evidence" value="ECO:0007669"/>
    <property type="project" value="InterPro"/>
</dbReference>
<dbReference type="InterPro" id="IPR003961">
    <property type="entry name" value="FN3_dom"/>
</dbReference>
<feature type="region of interest" description="Disordered" evidence="1">
    <location>
        <begin position="232"/>
        <end position="252"/>
    </location>
</feature>
<feature type="chain" id="PRO_5031330037" description="Purple acid phosphatase N-terminal domain-containing protein" evidence="2">
    <location>
        <begin position="20"/>
        <end position="252"/>
    </location>
</feature>
<evidence type="ECO:0000313" key="4">
    <source>
        <dbReference type="EMBL" id="MBB5036100.1"/>
    </source>
</evidence>
<feature type="region of interest" description="Disordered" evidence="1">
    <location>
        <begin position="133"/>
        <end position="153"/>
    </location>
</feature>
<feature type="signal peptide" evidence="2">
    <location>
        <begin position="1"/>
        <end position="19"/>
    </location>
</feature>
<feature type="compositionally biased region" description="Pro residues" evidence="1">
    <location>
        <begin position="138"/>
        <end position="150"/>
    </location>
</feature>
<dbReference type="RefSeq" id="WP_184204548.1">
    <property type="nucleotide sequence ID" value="NZ_JACHIF010000001.1"/>
</dbReference>
<comment type="caution">
    <text evidence="4">The sequence shown here is derived from an EMBL/GenBank/DDBJ whole genome shotgun (WGS) entry which is preliminary data.</text>
</comment>
<dbReference type="CDD" id="cd00063">
    <property type="entry name" value="FN3"/>
    <property type="match status" value="1"/>
</dbReference>
<reference evidence="4 5" key="1">
    <citation type="submission" date="2020-08" db="EMBL/GenBank/DDBJ databases">
        <title>Genomic Encyclopedia of Type Strains, Phase IV (KMG-IV): sequencing the most valuable type-strain genomes for metagenomic binning, comparative biology and taxonomic classification.</title>
        <authorList>
            <person name="Goeker M."/>
        </authorList>
    </citation>
    <scope>NUCLEOTIDE SEQUENCE [LARGE SCALE GENOMIC DNA]</scope>
    <source>
        <strain evidence="4 5">DSM 12251</strain>
    </source>
</reference>
<dbReference type="Gene3D" id="2.60.40.380">
    <property type="entry name" value="Purple acid phosphatase-like, N-terminal"/>
    <property type="match status" value="1"/>
</dbReference>
<sequence length="252" mass="27715">MRCLLGLVVMVCLSSFAQAVELLGTPQVQVTPTSATLSWKTDVACGTRVHYGFSADKLEQKSEGPVTAQHEVTLVNLKAGTVYHYSLGSARQRLHSATFETPGASSAVVAPSPSPAPSRKSILDQVIGLLGADEKPAAKPPTPPTQPRAPPTHQTWGRMETLQDHFVRHGPDFQSRTADDYAAQAWLFLQRAKQGQLPMKWDDSEGTLRVFDPQTRAFAAYNREGRTKTFFRPGNSSYWQRQPGRPISNLPF</sequence>
<evidence type="ECO:0000313" key="5">
    <source>
        <dbReference type="Proteomes" id="UP000534294"/>
    </source>
</evidence>
<evidence type="ECO:0000259" key="3">
    <source>
        <dbReference type="Pfam" id="PF16656"/>
    </source>
</evidence>
<dbReference type="InterPro" id="IPR008963">
    <property type="entry name" value="Purple_acid_Pase-like_N"/>
</dbReference>
<evidence type="ECO:0000256" key="2">
    <source>
        <dbReference type="SAM" id="SignalP"/>
    </source>
</evidence>
<evidence type="ECO:0000256" key="1">
    <source>
        <dbReference type="SAM" id="MobiDB-lite"/>
    </source>
</evidence>
<keyword evidence="2" id="KW-0732">Signal</keyword>
<gene>
    <name evidence="4" type="ORF">HNQ64_000334</name>
</gene>
<accession>A0A7W7YH42</accession>
<dbReference type="GO" id="GO:0046872">
    <property type="term" value="F:metal ion binding"/>
    <property type="evidence" value="ECO:0007669"/>
    <property type="project" value="InterPro"/>
</dbReference>
<organism evidence="4 5">
    <name type="scientific">Prosthecobacter dejongeii</name>
    <dbReference type="NCBI Taxonomy" id="48465"/>
    <lineage>
        <taxon>Bacteria</taxon>
        <taxon>Pseudomonadati</taxon>
        <taxon>Verrucomicrobiota</taxon>
        <taxon>Verrucomicrobiia</taxon>
        <taxon>Verrucomicrobiales</taxon>
        <taxon>Verrucomicrobiaceae</taxon>
        <taxon>Prosthecobacter</taxon>
    </lineage>
</organism>
<name>A0A7W7YH42_9BACT</name>
<dbReference type="Proteomes" id="UP000534294">
    <property type="component" value="Unassembled WGS sequence"/>
</dbReference>
<dbReference type="SUPFAM" id="SSF49363">
    <property type="entry name" value="Purple acid phosphatase, N-terminal domain"/>
    <property type="match status" value="1"/>
</dbReference>